<evidence type="ECO:0000313" key="2">
    <source>
        <dbReference type="EMBL" id="KZV20732.1"/>
    </source>
</evidence>
<sequence length="140" mass="15190">MNLTKSLTPAPLLSTKWTKLAPNTRWVLCFSSSDARFPSLPVNSSPNCPPLIRSSLPAVASDVGSSVRGDSQQEKLDNAEVNIEKVVYGCRFLAILAVWGSLIGSFLCFVKGCTYVIASFQGYFIDRGRVIMSLVEAIGK</sequence>
<dbReference type="OrthoDB" id="2020089at2759"/>
<keyword evidence="1" id="KW-1133">Transmembrane helix</keyword>
<dbReference type="EMBL" id="KV015575">
    <property type="protein sequence ID" value="KZV20732.1"/>
    <property type="molecule type" value="Genomic_DNA"/>
</dbReference>
<keyword evidence="1" id="KW-0472">Membrane</keyword>
<dbReference type="Pfam" id="PF03350">
    <property type="entry name" value="UPF0114"/>
    <property type="match status" value="1"/>
</dbReference>
<evidence type="ECO:0000256" key="1">
    <source>
        <dbReference type="SAM" id="Phobius"/>
    </source>
</evidence>
<accession>A0A2Z7AI24</accession>
<gene>
    <name evidence="2" type="ORF">F511_26578</name>
</gene>
<dbReference type="Proteomes" id="UP000250235">
    <property type="component" value="Unassembled WGS sequence"/>
</dbReference>
<keyword evidence="3" id="KW-1185">Reference proteome</keyword>
<feature type="transmembrane region" description="Helical" evidence="1">
    <location>
        <begin position="92"/>
        <end position="118"/>
    </location>
</feature>
<dbReference type="InterPro" id="IPR005134">
    <property type="entry name" value="UPF0114"/>
</dbReference>
<name>A0A2Z7AI24_9LAMI</name>
<evidence type="ECO:0000313" key="3">
    <source>
        <dbReference type="Proteomes" id="UP000250235"/>
    </source>
</evidence>
<dbReference type="PANTHER" id="PTHR31721:SF4">
    <property type="entry name" value="OS06G0710300 PROTEIN"/>
    <property type="match status" value="1"/>
</dbReference>
<organism evidence="2 3">
    <name type="scientific">Dorcoceras hygrometricum</name>
    <dbReference type="NCBI Taxonomy" id="472368"/>
    <lineage>
        <taxon>Eukaryota</taxon>
        <taxon>Viridiplantae</taxon>
        <taxon>Streptophyta</taxon>
        <taxon>Embryophyta</taxon>
        <taxon>Tracheophyta</taxon>
        <taxon>Spermatophyta</taxon>
        <taxon>Magnoliopsida</taxon>
        <taxon>eudicotyledons</taxon>
        <taxon>Gunneridae</taxon>
        <taxon>Pentapetalae</taxon>
        <taxon>asterids</taxon>
        <taxon>lamiids</taxon>
        <taxon>Lamiales</taxon>
        <taxon>Gesneriaceae</taxon>
        <taxon>Didymocarpoideae</taxon>
        <taxon>Trichosporeae</taxon>
        <taxon>Loxocarpinae</taxon>
        <taxon>Dorcoceras</taxon>
    </lineage>
</organism>
<reference evidence="2 3" key="1">
    <citation type="journal article" date="2015" name="Proc. Natl. Acad. Sci. U.S.A.">
        <title>The resurrection genome of Boea hygrometrica: A blueprint for survival of dehydration.</title>
        <authorList>
            <person name="Xiao L."/>
            <person name="Yang G."/>
            <person name="Zhang L."/>
            <person name="Yang X."/>
            <person name="Zhao S."/>
            <person name="Ji Z."/>
            <person name="Zhou Q."/>
            <person name="Hu M."/>
            <person name="Wang Y."/>
            <person name="Chen M."/>
            <person name="Xu Y."/>
            <person name="Jin H."/>
            <person name="Xiao X."/>
            <person name="Hu G."/>
            <person name="Bao F."/>
            <person name="Hu Y."/>
            <person name="Wan P."/>
            <person name="Li L."/>
            <person name="Deng X."/>
            <person name="Kuang T."/>
            <person name="Xiang C."/>
            <person name="Zhu J.K."/>
            <person name="Oliver M.J."/>
            <person name="He Y."/>
        </authorList>
    </citation>
    <scope>NUCLEOTIDE SEQUENCE [LARGE SCALE GENOMIC DNA]</scope>
    <source>
        <strain evidence="3">cv. XS01</strain>
    </source>
</reference>
<proteinExistence type="predicted"/>
<dbReference type="AlphaFoldDB" id="A0A2Z7AI24"/>
<protein>
    <submittedName>
        <fullName evidence="2">Uncharacterized protein</fullName>
    </submittedName>
</protein>
<keyword evidence="1" id="KW-0812">Transmembrane</keyword>
<dbReference type="PANTHER" id="PTHR31721">
    <property type="entry name" value="OS06G0710300 PROTEIN"/>
    <property type="match status" value="1"/>
</dbReference>